<keyword evidence="3" id="KW-1133">Transmembrane helix</keyword>
<dbReference type="InterPro" id="IPR050177">
    <property type="entry name" value="Lipid_A_modif_metabolic_enz"/>
</dbReference>
<dbReference type="PANTHER" id="PTHR43245">
    <property type="entry name" value="BIFUNCTIONAL POLYMYXIN RESISTANCE PROTEIN ARNA"/>
    <property type="match status" value="1"/>
</dbReference>
<reference evidence="5" key="1">
    <citation type="journal article" date="2020" name="Stud. Mycol.">
        <title>101 Dothideomycetes genomes: a test case for predicting lifestyles and emergence of pathogens.</title>
        <authorList>
            <person name="Haridas S."/>
            <person name="Albert R."/>
            <person name="Binder M."/>
            <person name="Bloem J."/>
            <person name="Labutti K."/>
            <person name="Salamov A."/>
            <person name="Andreopoulos B."/>
            <person name="Baker S."/>
            <person name="Barry K."/>
            <person name="Bills G."/>
            <person name="Bluhm B."/>
            <person name="Cannon C."/>
            <person name="Castanera R."/>
            <person name="Culley D."/>
            <person name="Daum C."/>
            <person name="Ezra D."/>
            <person name="Gonzalez J."/>
            <person name="Henrissat B."/>
            <person name="Kuo A."/>
            <person name="Liang C."/>
            <person name="Lipzen A."/>
            <person name="Lutzoni F."/>
            <person name="Magnuson J."/>
            <person name="Mondo S."/>
            <person name="Nolan M."/>
            <person name="Ohm R."/>
            <person name="Pangilinan J."/>
            <person name="Park H.-J."/>
            <person name="Ramirez L."/>
            <person name="Alfaro M."/>
            <person name="Sun H."/>
            <person name="Tritt A."/>
            <person name="Yoshinaga Y."/>
            <person name="Zwiers L.-H."/>
            <person name="Turgeon B."/>
            <person name="Goodwin S."/>
            <person name="Spatafora J."/>
            <person name="Crous P."/>
            <person name="Grigoriev I."/>
        </authorList>
    </citation>
    <scope>NUCLEOTIDE SEQUENCE</scope>
    <source>
        <strain evidence="5">CBS 109.77</strain>
    </source>
</reference>
<name>A0A6A6XFT6_9PLEO</name>
<evidence type="ECO:0000259" key="4">
    <source>
        <dbReference type="Pfam" id="PF01073"/>
    </source>
</evidence>
<dbReference type="PROSITE" id="PS51257">
    <property type="entry name" value="PROKAR_LIPOPROTEIN"/>
    <property type="match status" value="1"/>
</dbReference>
<evidence type="ECO:0000256" key="3">
    <source>
        <dbReference type="SAM" id="Phobius"/>
    </source>
</evidence>
<organism evidence="5 6">
    <name type="scientific">Melanomma pulvis-pyrius CBS 109.77</name>
    <dbReference type="NCBI Taxonomy" id="1314802"/>
    <lineage>
        <taxon>Eukaryota</taxon>
        <taxon>Fungi</taxon>
        <taxon>Dikarya</taxon>
        <taxon>Ascomycota</taxon>
        <taxon>Pezizomycotina</taxon>
        <taxon>Dothideomycetes</taxon>
        <taxon>Pleosporomycetidae</taxon>
        <taxon>Pleosporales</taxon>
        <taxon>Melanommataceae</taxon>
        <taxon>Melanomma</taxon>
    </lineage>
</organism>
<gene>
    <name evidence="5" type="ORF">K505DRAFT_303382</name>
</gene>
<feature type="transmembrane region" description="Helical" evidence="3">
    <location>
        <begin position="303"/>
        <end position="325"/>
    </location>
</feature>
<sequence>MASKFPENDAYLGTVLVTGGCGFIGSFIVAAFAAEPTCTSVVGASRNPKKFRIPEATYRSCDFMDAQEVQKLLDEVQPRVIVHTVSPGVFAIPSEHYRVSYLGTKQLLELAKQHPSVRALVWTSSVEAVTLDPALNSRSVDEAGYRVNDFTSQASAYGRAKGATETLVLGSSTDATVVDFADDADWRGKLLTTSLRVTGLYGPRDKTTIKEMLNVNGTLASRVQIGPNTLVHSWNYVESAANAHVDAAKALLDRRHLRPGMRVDGEAFFIADPEPMRFWDFSRSVWRVAGDSFCNRPAVEQRLIVIPFWLIKAVAMVGEWVYWIATFGSKRPRMTIDHFEFMAKGCWFSIEKARKRIGYEPVCGTEEGIQRTVKWFEENEAWDI</sequence>
<dbReference type="GO" id="GO:0006694">
    <property type="term" value="P:steroid biosynthetic process"/>
    <property type="evidence" value="ECO:0007669"/>
    <property type="project" value="InterPro"/>
</dbReference>
<dbReference type="Proteomes" id="UP000799757">
    <property type="component" value="Unassembled WGS sequence"/>
</dbReference>
<proteinExistence type="inferred from homology"/>
<dbReference type="AlphaFoldDB" id="A0A6A6XFT6"/>
<evidence type="ECO:0000256" key="1">
    <source>
        <dbReference type="ARBA" id="ARBA00009219"/>
    </source>
</evidence>
<dbReference type="Gene3D" id="3.40.50.720">
    <property type="entry name" value="NAD(P)-binding Rossmann-like Domain"/>
    <property type="match status" value="1"/>
</dbReference>
<keyword evidence="3" id="KW-0812">Transmembrane</keyword>
<keyword evidence="2" id="KW-0560">Oxidoreductase</keyword>
<dbReference type="OrthoDB" id="10058185at2759"/>
<dbReference type="PANTHER" id="PTHR43245:SF51">
    <property type="entry name" value="SHORT CHAIN DEHYDROGENASE_REDUCTASE FAMILY 42E, MEMBER 2"/>
    <property type="match status" value="1"/>
</dbReference>
<keyword evidence="3" id="KW-0472">Membrane</keyword>
<dbReference type="InterPro" id="IPR036291">
    <property type="entry name" value="NAD(P)-bd_dom_sf"/>
</dbReference>
<protein>
    <submittedName>
        <fullName evidence="5">C-3 sterol dehydrogenase/C-4 decarboxylase-like protein</fullName>
    </submittedName>
</protein>
<dbReference type="InterPro" id="IPR002225">
    <property type="entry name" value="3Beta_OHSteriod_DH/Estase"/>
</dbReference>
<evidence type="ECO:0000313" key="5">
    <source>
        <dbReference type="EMBL" id="KAF2794765.1"/>
    </source>
</evidence>
<dbReference type="EMBL" id="MU001880">
    <property type="protein sequence ID" value="KAF2794765.1"/>
    <property type="molecule type" value="Genomic_DNA"/>
</dbReference>
<evidence type="ECO:0000313" key="6">
    <source>
        <dbReference type="Proteomes" id="UP000799757"/>
    </source>
</evidence>
<keyword evidence="6" id="KW-1185">Reference proteome</keyword>
<feature type="domain" description="3-beta hydroxysteroid dehydrogenase/isomerase" evidence="4">
    <location>
        <begin position="16"/>
        <end position="290"/>
    </location>
</feature>
<dbReference type="GO" id="GO:0016616">
    <property type="term" value="F:oxidoreductase activity, acting on the CH-OH group of donors, NAD or NADP as acceptor"/>
    <property type="evidence" value="ECO:0007669"/>
    <property type="project" value="InterPro"/>
</dbReference>
<evidence type="ECO:0000256" key="2">
    <source>
        <dbReference type="ARBA" id="ARBA00023002"/>
    </source>
</evidence>
<feature type="transmembrane region" description="Helical" evidence="3">
    <location>
        <begin position="12"/>
        <end position="34"/>
    </location>
</feature>
<dbReference type="SUPFAM" id="SSF51735">
    <property type="entry name" value="NAD(P)-binding Rossmann-fold domains"/>
    <property type="match status" value="1"/>
</dbReference>
<accession>A0A6A6XFT6</accession>
<dbReference type="Pfam" id="PF01073">
    <property type="entry name" value="3Beta_HSD"/>
    <property type="match status" value="1"/>
</dbReference>
<comment type="similarity">
    <text evidence="1">Belongs to the 3-beta-HSD family.</text>
</comment>